<proteinExistence type="inferred from homology"/>
<feature type="transmembrane region" description="Helical" evidence="7">
    <location>
        <begin position="226"/>
        <end position="251"/>
    </location>
</feature>
<evidence type="ECO:0000256" key="1">
    <source>
        <dbReference type="ARBA" id="ARBA00004651"/>
    </source>
</evidence>
<feature type="transmembrane region" description="Helical" evidence="7">
    <location>
        <begin position="39"/>
        <end position="60"/>
    </location>
</feature>
<keyword evidence="6 7" id="KW-0472">Membrane</keyword>
<feature type="transmembrane region" description="Helical" evidence="7">
    <location>
        <begin position="153"/>
        <end position="180"/>
    </location>
</feature>
<evidence type="ECO:0000313" key="10">
    <source>
        <dbReference type="Proteomes" id="UP000278222"/>
    </source>
</evidence>
<dbReference type="Gene3D" id="1.10.3720.10">
    <property type="entry name" value="MetI-like"/>
    <property type="match status" value="1"/>
</dbReference>
<dbReference type="PROSITE" id="PS50928">
    <property type="entry name" value="ABC_TM1"/>
    <property type="match status" value="1"/>
</dbReference>
<dbReference type="Pfam" id="PF00528">
    <property type="entry name" value="BPD_transp_1"/>
    <property type="match status" value="1"/>
</dbReference>
<dbReference type="PANTHER" id="PTHR43386">
    <property type="entry name" value="OLIGOPEPTIDE TRANSPORT SYSTEM PERMEASE PROTEIN APPC"/>
    <property type="match status" value="1"/>
</dbReference>
<comment type="caution">
    <text evidence="9">The sequence shown here is derived from an EMBL/GenBank/DDBJ whole genome shotgun (WGS) entry which is preliminary data.</text>
</comment>
<dbReference type="RefSeq" id="WP_123692548.1">
    <property type="nucleotide sequence ID" value="NZ_AP019700.1"/>
</dbReference>
<reference evidence="9 10" key="1">
    <citation type="submission" date="2018-11" db="EMBL/GenBank/DDBJ databases">
        <title>Genomic Encyclopedia of Type Strains, Phase IV (KMG-IV): sequencing the most valuable type-strain genomes for metagenomic binning, comparative biology and taxonomic classification.</title>
        <authorList>
            <person name="Goeker M."/>
        </authorList>
    </citation>
    <scope>NUCLEOTIDE SEQUENCE [LARGE SCALE GENOMIC DNA]</scope>
    <source>
        <strain evidence="9 10">DSM 5900</strain>
    </source>
</reference>
<comment type="similarity">
    <text evidence="7">Belongs to the binding-protein-dependent transport system permease family.</text>
</comment>
<keyword evidence="4 7" id="KW-0812">Transmembrane</keyword>
<dbReference type="InterPro" id="IPR035906">
    <property type="entry name" value="MetI-like_sf"/>
</dbReference>
<keyword evidence="3" id="KW-1003">Cell membrane</keyword>
<evidence type="ECO:0000256" key="7">
    <source>
        <dbReference type="RuleBase" id="RU363032"/>
    </source>
</evidence>
<keyword evidence="5 7" id="KW-1133">Transmembrane helix</keyword>
<comment type="subcellular location">
    <subcellularLocation>
        <location evidence="1 7">Cell membrane</location>
        <topology evidence="1 7">Multi-pass membrane protein</topology>
    </subcellularLocation>
</comment>
<dbReference type="InterPro" id="IPR025966">
    <property type="entry name" value="OppC_N"/>
</dbReference>
<evidence type="ECO:0000256" key="5">
    <source>
        <dbReference type="ARBA" id="ARBA00022989"/>
    </source>
</evidence>
<feature type="domain" description="ABC transmembrane type-1" evidence="8">
    <location>
        <begin position="105"/>
        <end position="294"/>
    </location>
</feature>
<keyword evidence="2 7" id="KW-0813">Transport</keyword>
<dbReference type="EMBL" id="RJKX01000015">
    <property type="protein sequence ID" value="ROP84542.1"/>
    <property type="molecule type" value="Genomic_DNA"/>
</dbReference>
<dbReference type="InterPro" id="IPR000515">
    <property type="entry name" value="MetI-like"/>
</dbReference>
<dbReference type="Proteomes" id="UP000278222">
    <property type="component" value="Unassembled WGS sequence"/>
</dbReference>
<gene>
    <name evidence="9" type="ORF">EDC65_3896</name>
</gene>
<dbReference type="CDD" id="cd06261">
    <property type="entry name" value="TM_PBP2"/>
    <property type="match status" value="1"/>
</dbReference>
<accession>A0A3N1KYP6</accession>
<dbReference type="SUPFAM" id="SSF161098">
    <property type="entry name" value="MetI-like"/>
    <property type="match status" value="1"/>
</dbReference>
<keyword evidence="10" id="KW-1185">Reference proteome</keyword>
<evidence type="ECO:0000256" key="3">
    <source>
        <dbReference type="ARBA" id="ARBA00022475"/>
    </source>
</evidence>
<feature type="transmembrane region" description="Helical" evidence="7">
    <location>
        <begin position="271"/>
        <end position="293"/>
    </location>
</feature>
<evidence type="ECO:0000313" key="9">
    <source>
        <dbReference type="EMBL" id="ROP84542.1"/>
    </source>
</evidence>
<evidence type="ECO:0000256" key="4">
    <source>
        <dbReference type="ARBA" id="ARBA00022692"/>
    </source>
</evidence>
<protein>
    <submittedName>
        <fullName evidence="9">Peptide/nickel transport system permease protein</fullName>
    </submittedName>
</protein>
<organism evidence="9 10">
    <name type="scientific">Stella humosa</name>
    <dbReference type="NCBI Taxonomy" id="94"/>
    <lineage>
        <taxon>Bacteria</taxon>
        <taxon>Pseudomonadati</taxon>
        <taxon>Pseudomonadota</taxon>
        <taxon>Alphaproteobacteria</taxon>
        <taxon>Rhodospirillales</taxon>
        <taxon>Stellaceae</taxon>
        <taxon>Stella</taxon>
    </lineage>
</organism>
<dbReference type="GO" id="GO:0005886">
    <property type="term" value="C:plasma membrane"/>
    <property type="evidence" value="ECO:0007669"/>
    <property type="project" value="UniProtKB-SubCell"/>
</dbReference>
<sequence length="307" mass="32563">MSATGDLGTPPFRAVVAAEPAAPSPATILRRRALSHRGVTIGGGVLAFIFLIALAAPLLAPHDPYAQDLSRRMLKPVWEATGTWSHPLGTDSFGRDYLSRIIYGARVSLLIGFAAMLLSGLVGTALGVAAGYFGGRVDMVVTTLVTTRLAMPAILIALAVVSLVGSSLWIIILVLGLLLWDRFAVVMRAATQQVRHLDYVAAAEAIGCSTTRIILTETLPNVANPLIVIATLEIAHAILLEAALSFLGLGVQPPTPSWGLMISEGKSFMFFEPWLICIPGFALFALVMSVNLLGDGIRDVTAPENRN</sequence>
<evidence type="ECO:0000256" key="2">
    <source>
        <dbReference type="ARBA" id="ARBA00022448"/>
    </source>
</evidence>
<dbReference type="AlphaFoldDB" id="A0A3N1KYP6"/>
<evidence type="ECO:0000259" key="8">
    <source>
        <dbReference type="PROSITE" id="PS50928"/>
    </source>
</evidence>
<name>A0A3N1KYP6_9PROT</name>
<dbReference type="OrthoDB" id="9766870at2"/>
<dbReference type="PANTHER" id="PTHR43386:SF25">
    <property type="entry name" value="PEPTIDE ABC TRANSPORTER PERMEASE PROTEIN"/>
    <property type="match status" value="1"/>
</dbReference>
<dbReference type="InterPro" id="IPR050366">
    <property type="entry name" value="BP-dependent_transpt_permease"/>
</dbReference>
<feature type="transmembrane region" description="Helical" evidence="7">
    <location>
        <begin position="107"/>
        <end position="133"/>
    </location>
</feature>
<evidence type="ECO:0000256" key="6">
    <source>
        <dbReference type="ARBA" id="ARBA00023136"/>
    </source>
</evidence>
<dbReference type="Pfam" id="PF12911">
    <property type="entry name" value="OppC_N"/>
    <property type="match status" value="1"/>
</dbReference>
<dbReference type="GO" id="GO:0055085">
    <property type="term" value="P:transmembrane transport"/>
    <property type="evidence" value="ECO:0007669"/>
    <property type="project" value="InterPro"/>
</dbReference>